<evidence type="ECO:0000313" key="2">
    <source>
        <dbReference type="Proteomes" id="UP001186974"/>
    </source>
</evidence>
<feature type="non-terminal residue" evidence="1">
    <location>
        <position position="124"/>
    </location>
</feature>
<dbReference type="Proteomes" id="UP001186974">
    <property type="component" value="Unassembled WGS sequence"/>
</dbReference>
<sequence>MAQPMPTVPVAFVPAKGGEIIKLGEGGVVLRVIEDGSHTDNRIGTAEITVPPKTPGPPPHWHEMHDETFYVTKGTIRFHIPEKIGMGAYLDAKAGDYVVVPTRAPHTFSNPFDEEGVFINTYTP</sequence>
<proteinExistence type="predicted"/>
<dbReference type="EMBL" id="JAWDJW010007144">
    <property type="protein sequence ID" value="KAK3062747.1"/>
    <property type="molecule type" value="Genomic_DNA"/>
</dbReference>
<accession>A0ACC3D754</accession>
<comment type="caution">
    <text evidence="1">The sequence shown here is derived from an EMBL/GenBank/DDBJ whole genome shotgun (WGS) entry which is preliminary data.</text>
</comment>
<protein>
    <submittedName>
        <fullName evidence="1">Uncharacterized protein</fullName>
    </submittedName>
</protein>
<organism evidence="1 2">
    <name type="scientific">Coniosporium uncinatum</name>
    <dbReference type="NCBI Taxonomy" id="93489"/>
    <lineage>
        <taxon>Eukaryota</taxon>
        <taxon>Fungi</taxon>
        <taxon>Dikarya</taxon>
        <taxon>Ascomycota</taxon>
        <taxon>Pezizomycotina</taxon>
        <taxon>Dothideomycetes</taxon>
        <taxon>Dothideomycetes incertae sedis</taxon>
        <taxon>Coniosporium</taxon>
    </lineage>
</organism>
<gene>
    <name evidence="1" type="ORF">LTS18_003444</name>
</gene>
<reference evidence="1" key="1">
    <citation type="submission" date="2024-09" db="EMBL/GenBank/DDBJ databases">
        <title>Black Yeasts Isolated from many extreme environments.</title>
        <authorList>
            <person name="Coleine C."/>
            <person name="Stajich J.E."/>
            <person name="Selbmann L."/>
        </authorList>
    </citation>
    <scope>NUCLEOTIDE SEQUENCE</scope>
    <source>
        <strain evidence="1">CCFEE 5737</strain>
    </source>
</reference>
<keyword evidence="2" id="KW-1185">Reference proteome</keyword>
<evidence type="ECO:0000313" key="1">
    <source>
        <dbReference type="EMBL" id="KAK3062747.1"/>
    </source>
</evidence>
<name>A0ACC3D754_9PEZI</name>